<reference evidence="1 2" key="1">
    <citation type="submission" date="2019-05" db="EMBL/GenBank/DDBJ databases">
        <title>Emergence of the Ug99 lineage of the wheat stem rust pathogen through somatic hybridization.</title>
        <authorList>
            <person name="Li F."/>
            <person name="Upadhyaya N.M."/>
            <person name="Sperschneider J."/>
            <person name="Matny O."/>
            <person name="Nguyen-Phuc H."/>
            <person name="Mago R."/>
            <person name="Raley C."/>
            <person name="Miller M.E."/>
            <person name="Silverstein K.A.T."/>
            <person name="Henningsen E."/>
            <person name="Hirsch C.D."/>
            <person name="Visser B."/>
            <person name="Pretorius Z.A."/>
            <person name="Steffenson B.J."/>
            <person name="Schwessinger B."/>
            <person name="Dodds P.N."/>
            <person name="Figueroa M."/>
        </authorList>
    </citation>
    <scope>NUCLEOTIDE SEQUENCE [LARGE SCALE GENOMIC DNA]</scope>
    <source>
        <strain evidence="1">21-0</strain>
    </source>
</reference>
<proteinExistence type="predicted"/>
<evidence type="ECO:0000313" key="2">
    <source>
        <dbReference type="Proteomes" id="UP000324748"/>
    </source>
</evidence>
<sequence>MVNRPPGLNLVLYSALYHPNFRISNFGKGDHYVILFLHHTGIHACPSPTPRTQTFWQITNVPATAYKLLLTSLQDELNTSPHSLLWAALACEWPRHCRIAPTAGRDRDPAGLPSGLSLEACVRLASRTVDMTQ</sequence>
<dbReference type="Proteomes" id="UP000324748">
    <property type="component" value="Unassembled WGS sequence"/>
</dbReference>
<organism evidence="1 2">
    <name type="scientific">Puccinia graminis f. sp. tritici</name>
    <dbReference type="NCBI Taxonomy" id="56615"/>
    <lineage>
        <taxon>Eukaryota</taxon>
        <taxon>Fungi</taxon>
        <taxon>Dikarya</taxon>
        <taxon>Basidiomycota</taxon>
        <taxon>Pucciniomycotina</taxon>
        <taxon>Pucciniomycetes</taxon>
        <taxon>Pucciniales</taxon>
        <taxon>Pucciniaceae</taxon>
        <taxon>Puccinia</taxon>
    </lineage>
</organism>
<name>A0A5B0LKB9_PUCGR</name>
<dbReference type="AlphaFoldDB" id="A0A5B0LKB9"/>
<dbReference type="EMBL" id="VSWC01000197">
    <property type="protein sequence ID" value="KAA1064705.1"/>
    <property type="molecule type" value="Genomic_DNA"/>
</dbReference>
<protein>
    <submittedName>
        <fullName evidence="1">Uncharacterized protein</fullName>
    </submittedName>
</protein>
<accession>A0A5B0LKB9</accession>
<comment type="caution">
    <text evidence="1">The sequence shown here is derived from an EMBL/GenBank/DDBJ whole genome shotgun (WGS) entry which is preliminary data.</text>
</comment>
<keyword evidence="2" id="KW-1185">Reference proteome</keyword>
<evidence type="ECO:0000313" key="1">
    <source>
        <dbReference type="EMBL" id="KAA1064705.1"/>
    </source>
</evidence>
<gene>
    <name evidence="1" type="ORF">PGT21_012240</name>
</gene>